<feature type="region of interest" description="Disordered" evidence="1">
    <location>
        <begin position="1"/>
        <end position="42"/>
    </location>
</feature>
<feature type="compositionally biased region" description="Low complexity" evidence="1">
    <location>
        <begin position="15"/>
        <end position="30"/>
    </location>
</feature>
<reference evidence="2" key="1">
    <citation type="submission" date="2022-01" db="EMBL/GenBank/DDBJ databases">
        <title>Genome Sequence Resource for Two Populations of Ditylenchus destructor, the Migratory Endoparasitic Phytonematode.</title>
        <authorList>
            <person name="Zhang H."/>
            <person name="Lin R."/>
            <person name="Xie B."/>
        </authorList>
    </citation>
    <scope>NUCLEOTIDE SEQUENCE</scope>
    <source>
        <strain evidence="2">BazhouSP</strain>
    </source>
</reference>
<dbReference type="NCBIfam" id="NF041366">
    <property type="entry name" value="GntA_guanitoxin"/>
    <property type="match status" value="1"/>
</dbReference>
<dbReference type="PANTHER" id="PTHR40045:SF1">
    <property type="entry name" value="YQCI_YCGG FAMILY PROTEIN"/>
    <property type="match status" value="1"/>
</dbReference>
<comment type="caution">
    <text evidence="2">The sequence shown here is derived from an EMBL/GenBank/DDBJ whole genome shotgun (WGS) entry which is preliminary data.</text>
</comment>
<organism evidence="2 3">
    <name type="scientific">Ditylenchus destructor</name>
    <dbReference type="NCBI Taxonomy" id="166010"/>
    <lineage>
        <taxon>Eukaryota</taxon>
        <taxon>Metazoa</taxon>
        <taxon>Ecdysozoa</taxon>
        <taxon>Nematoda</taxon>
        <taxon>Chromadorea</taxon>
        <taxon>Rhabditida</taxon>
        <taxon>Tylenchina</taxon>
        <taxon>Tylenchomorpha</taxon>
        <taxon>Sphaerularioidea</taxon>
        <taxon>Anguinidae</taxon>
        <taxon>Anguininae</taxon>
        <taxon>Ditylenchus</taxon>
    </lineage>
</organism>
<dbReference type="AlphaFoldDB" id="A0AAD4MFH9"/>
<name>A0AAD4MFH9_9BILA</name>
<evidence type="ECO:0000313" key="3">
    <source>
        <dbReference type="Proteomes" id="UP001201812"/>
    </source>
</evidence>
<proteinExistence type="predicted"/>
<evidence type="ECO:0000313" key="2">
    <source>
        <dbReference type="EMBL" id="KAI1691887.1"/>
    </source>
</evidence>
<accession>A0AAD4MFH9</accession>
<keyword evidence="3" id="KW-1185">Reference proteome</keyword>
<dbReference type="Proteomes" id="UP001201812">
    <property type="component" value="Unassembled WGS sequence"/>
</dbReference>
<dbReference type="PANTHER" id="PTHR40045">
    <property type="entry name" value="YCGG FAMILY PROTEIN"/>
    <property type="match status" value="1"/>
</dbReference>
<protein>
    <submittedName>
        <fullName evidence="2">YqcI/YcgG family domain-containing protein</fullName>
    </submittedName>
</protein>
<dbReference type="Pfam" id="PF08892">
    <property type="entry name" value="YqcI_YcgG"/>
    <property type="match status" value="1"/>
</dbReference>
<gene>
    <name evidence="2" type="ORF">DdX_21586</name>
</gene>
<sequence length="281" mass="30789">MSDDRSNQGTGVGGQEQQDQGPPQEGPGNDQRQRDEGSGLLYPRANCSAPATLISVSEQSNLNINQLFDFIRSEDFPCVGAKSALATGMLRVIEARDITSGWNDLQIHGELFKWAHAYRSDPSGLRSLAVVFDSPADLDEARVRAGAVATRSKLGRQGCVEGPALRSTGLPRSAKSHFSLSFGGEAFFVIGLHPKASRPARCFSKPTLVFNLHDQFERLRAEGRYERMRERILARDEALAGSLNPMLARHGQASAAAQYSGRVVEENWRCPFHDPRTSHAD</sequence>
<evidence type="ECO:0000256" key="1">
    <source>
        <dbReference type="SAM" id="MobiDB-lite"/>
    </source>
</evidence>
<dbReference type="InterPro" id="IPR014988">
    <property type="entry name" value="Uncharacterised_YqcI/YcgG"/>
</dbReference>
<dbReference type="EMBL" id="JAKKPZ010000854">
    <property type="protein sequence ID" value="KAI1691887.1"/>
    <property type="molecule type" value="Genomic_DNA"/>
</dbReference>